<dbReference type="InterPro" id="IPR029063">
    <property type="entry name" value="SAM-dependent_MTases_sf"/>
</dbReference>
<dbReference type="GO" id="GO:0032259">
    <property type="term" value="P:methylation"/>
    <property type="evidence" value="ECO:0007669"/>
    <property type="project" value="UniProtKB-KW"/>
</dbReference>
<evidence type="ECO:0000313" key="1">
    <source>
        <dbReference type="EMBL" id="SCC15301.1"/>
    </source>
</evidence>
<evidence type="ECO:0000313" key="2">
    <source>
        <dbReference type="Proteomes" id="UP000198975"/>
    </source>
</evidence>
<dbReference type="EMBL" id="FMAY01000007">
    <property type="protein sequence ID" value="SCC15301.1"/>
    <property type="molecule type" value="Genomic_DNA"/>
</dbReference>
<keyword evidence="2" id="KW-1185">Reference proteome</keyword>
<keyword evidence="1" id="KW-0489">Methyltransferase</keyword>
<sequence length="277" mass="32153">MDKHACLICGTEMALYFVKEEYIAPSTRNFTQQLVPVQFYECPACHFLSSRTHQSLPAKAWEKLNHDFHHYAETEGRETHDFNQPPYAAQAMMIELLARNHIIDDSAILDYAAGYGSLSHIQRKYFDREITCYDKYVRNPHQRYIDNPPEKAWSLVINSAMFEHVLTRADLDAVNDLVSDTGALMIHTVVVERVPKDPNWFYIDTPVHTAVHTNQSMERLMAQWGYKSSIYSPISKAWVLLRKPYSDVQAQVENINAELQTAWLFGKDGFVDYWKTR</sequence>
<gene>
    <name evidence="1" type="ORF">GA0061071_1073</name>
</gene>
<protein>
    <submittedName>
        <fullName evidence="1">Methyltransferase domain-containing protein</fullName>
    </submittedName>
</protein>
<reference evidence="2" key="1">
    <citation type="submission" date="2016-08" db="EMBL/GenBank/DDBJ databases">
        <authorList>
            <person name="Varghese N."/>
            <person name="Submissions Spin"/>
        </authorList>
    </citation>
    <scope>NUCLEOTIDE SEQUENCE [LARGE SCALE GENOMIC DNA]</scope>
    <source>
        <strain evidence="2">REICA_082</strain>
    </source>
</reference>
<dbReference type="SUPFAM" id="SSF53335">
    <property type="entry name" value="S-adenosyl-L-methionine-dependent methyltransferases"/>
    <property type="match status" value="1"/>
</dbReference>
<accession>A0A1C4C884</accession>
<dbReference type="OrthoDB" id="9018134at2"/>
<name>A0A1C4C884_9ENTR</name>
<organism evidence="1 2">
    <name type="scientific">Kosakonia oryzendophytica</name>
    <dbReference type="NCBI Taxonomy" id="1005665"/>
    <lineage>
        <taxon>Bacteria</taxon>
        <taxon>Pseudomonadati</taxon>
        <taxon>Pseudomonadota</taxon>
        <taxon>Gammaproteobacteria</taxon>
        <taxon>Enterobacterales</taxon>
        <taxon>Enterobacteriaceae</taxon>
        <taxon>Kosakonia</taxon>
    </lineage>
</organism>
<keyword evidence="1" id="KW-0808">Transferase</keyword>
<dbReference type="Proteomes" id="UP000198975">
    <property type="component" value="Unassembled WGS sequence"/>
</dbReference>
<proteinExistence type="predicted"/>
<dbReference type="AlphaFoldDB" id="A0A1C4C884"/>
<dbReference type="GO" id="GO:0008168">
    <property type="term" value="F:methyltransferase activity"/>
    <property type="evidence" value="ECO:0007669"/>
    <property type="project" value="UniProtKB-KW"/>
</dbReference>